<feature type="chain" id="PRO_5012199937" evidence="2">
    <location>
        <begin position="37"/>
        <end position="992"/>
    </location>
</feature>
<dbReference type="AlphaFoldDB" id="A0A286P9W7"/>
<dbReference type="EMBL" id="LC199500">
    <property type="protein sequence ID" value="BBA49228.1"/>
    <property type="molecule type" value="Genomic_DNA"/>
</dbReference>
<sequence>MKTKKKKKKKQQGAMFPSWQVRLLLAVALLEWRTVANPQQQQSPGCNCTKDLLRYSSPAGPCSPECALIGLRHAYHGLGGNDWTLEVSGRQFAIGAAQGRTLWGTTTRKTERLCQATSAVFDGAPAPRRDSPNAPLDVKSCDVMLLEVPVLLHNDAGRQGGPYLRLPARQTSARRQKQVETGPRVPAGANETLREMSRQGWGGAIGVRLVRPEPRSRDLRVEETAAVLDWLLGGCPDLKFAVLDADPREPGFGAYFGVVRDMYGSRVDVMPSMSGKTIARLMSAKNDNATRYACTKTYSECSEIGTLYGEDGRMLHRRHGRRPLLECGRTAPHGRNCTMCQERGTVYALCPTGLRPAEVAEKGSRTPGKPALWLETSRAEEAEAALREAGEVAAQHGALLDLDSWMEKLEGPCKWTEPGRWPPEKHNSVESIAGEAPLGLTGPSVFLELSRRSNNRAGIAVTLPTARYEPDEKCSAMRMRNRHMGKKSSTDRMYSAGELRDIVSDMARWGVSRYSLGYLDHTFGRPEGSSLFAELSTAIDSATRRSGTLHYRYTRSSSFDDGGSSHVEVDGLYKLQSGIFFQRAAENAPLAKGFVTIPGVPGLRLGLSSRMNIGDPLKGGGAQLLREQAEIAESVPVGAQVVKLTSGGKLVAFVEADRIYVHEAKRQGHARLRTQVSRARSMESPLCHRRPQGDHGELECCSRRVREARTRVKLELSVPSATKPVTKARLRKLMDSKRWLPPPVLTRREEEWLSGDGASERTRPAVSWPWRARDQLSLLLECFGEQSGSCLELADSAEGDWPEGATGYPVAARIAVDYGDDILLRILLRADHGAVRAAVPCNLRPFSFGSEGPGDGPQSFPGFFTRPGERVRSASRDYAQEARALALLAYESLALRHCGEASSPLSQLLDCLRQANQSLASLGSEASLLERRARKNDALESVVSERRALAMERSYALCLTAVAVSVLINAAAMGALCAVCSRSRTPRYRKLK</sequence>
<proteinExistence type="predicted"/>
<keyword evidence="1" id="KW-0812">Transmembrane</keyword>
<feature type="signal peptide" evidence="2">
    <location>
        <begin position="1"/>
        <end position="36"/>
    </location>
</feature>
<accession>A0A286P9W7</accession>
<gene>
    <name evidence="3" type="primary">ORF69</name>
</gene>
<name>A0A286P9W7_ORYLA</name>
<reference evidence="3" key="1">
    <citation type="journal article" date="2017" name="Nat. Commun.">
        <title>Complete fusion of a transposon and herpesvirus created the Teratorn mobile element in medaka fish.</title>
        <authorList>
            <person name="Inoue Y."/>
            <person name="Saga T."/>
            <person name="Aikawa T."/>
            <person name="Kumagai M."/>
            <person name="Shimada A."/>
            <person name="Kawaguchi Y."/>
            <person name="Naruse K."/>
            <person name="Morishita S."/>
            <person name="Koga A."/>
            <person name="Takeda H."/>
        </authorList>
    </citation>
    <scope>NUCLEOTIDE SEQUENCE</scope>
</reference>
<evidence type="ECO:0000256" key="1">
    <source>
        <dbReference type="SAM" id="Phobius"/>
    </source>
</evidence>
<keyword evidence="1" id="KW-0472">Membrane</keyword>
<organism evidence="3">
    <name type="scientific">Oryzias latipes</name>
    <name type="common">Japanese rice fish</name>
    <name type="synonym">Japanese killifish</name>
    <dbReference type="NCBI Taxonomy" id="8090"/>
    <lineage>
        <taxon>Eukaryota</taxon>
        <taxon>Metazoa</taxon>
        <taxon>Chordata</taxon>
        <taxon>Craniata</taxon>
        <taxon>Vertebrata</taxon>
        <taxon>Euteleostomi</taxon>
        <taxon>Actinopterygii</taxon>
        <taxon>Neopterygii</taxon>
        <taxon>Teleostei</taxon>
        <taxon>Neoteleostei</taxon>
        <taxon>Acanthomorphata</taxon>
        <taxon>Ovalentaria</taxon>
        <taxon>Atherinomorphae</taxon>
        <taxon>Beloniformes</taxon>
        <taxon>Adrianichthyidae</taxon>
        <taxon>Oryziinae</taxon>
        <taxon>Oryzias</taxon>
    </lineage>
</organism>
<keyword evidence="1" id="KW-1133">Transmembrane helix</keyword>
<protein>
    <submittedName>
        <fullName evidence="3">Uncharacterized protein</fullName>
    </submittedName>
</protein>
<keyword evidence="2" id="KW-0732">Signal</keyword>
<feature type="transmembrane region" description="Helical" evidence="1">
    <location>
        <begin position="954"/>
        <end position="980"/>
    </location>
</feature>
<evidence type="ECO:0000313" key="3">
    <source>
        <dbReference type="EMBL" id="BBA49228.1"/>
    </source>
</evidence>
<evidence type="ECO:0000256" key="2">
    <source>
        <dbReference type="SAM" id="SignalP"/>
    </source>
</evidence>